<feature type="transmembrane region" description="Helical" evidence="1">
    <location>
        <begin position="257"/>
        <end position="279"/>
    </location>
</feature>
<feature type="transmembrane region" description="Helical" evidence="1">
    <location>
        <begin position="405"/>
        <end position="423"/>
    </location>
</feature>
<reference evidence="3" key="1">
    <citation type="submission" date="2016-11" db="EMBL/GenBank/DDBJ databases">
        <authorList>
            <person name="Varghese N."/>
            <person name="Submissions S."/>
        </authorList>
    </citation>
    <scope>NUCLEOTIDE SEQUENCE [LARGE SCALE GENOMIC DNA]</scope>
    <source>
        <strain evidence="3">DSM 16478</strain>
    </source>
</reference>
<keyword evidence="1" id="KW-0472">Membrane</keyword>
<feature type="transmembrane region" description="Helical" evidence="1">
    <location>
        <begin position="186"/>
        <end position="205"/>
    </location>
</feature>
<keyword evidence="1" id="KW-0812">Transmembrane</keyword>
<dbReference type="AlphaFoldDB" id="A0A1M6QB40"/>
<feature type="transmembrane region" description="Helical" evidence="1">
    <location>
        <begin position="372"/>
        <end position="393"/>
    </location>
</feature>
<feature type="transmembrane region" description="Helical" evidence="1">
    <location>
        <begin position="21"/>
        <end position="39"/>
    </location>
</feature>
<dbReference type="EMBL" id="FQZX01000002">
    <property type="protein sequence ID" value="SHK17350.1"/>
    <property type="molecule type" value="Genomic_DNA"/>
</dbReference>
<dbReference type="OrthoDB" id="8481281at2"/>
<evidence type="ECO:0000313" key="3">
    <source>
        <dbReference type="Proteomes" id="UP000184314"/>
    </source>
</evidence>
<feature type="transmembrane region" description="Helical" evidence="1">
    <location>
        <begin position="155"/>
        <end position="180"/>
    </location>
</feature>
<dbReference type="RefSeq" id="WP_073244193.1">
    <property type="nucleotide sequence ID" value="NZ_FQZX01000002.1"/>
</dbReference>
<dbReference type="Proteomes" id="UP000184314">
    <property type="component" value="Unassembled WGS sequence"/>
</dbReference>
<keyword evidence="3" id="KW-1185">Reference proteome</keyword>
<accession>A0A1M6QB40</accession>
<evidence type="ECO:0000256" key="1">
    <source>
        <dbReference type="SAM" id="Phobius"/>
    </source>
</evidence>
<keyword evidence="1" id="KW-1133">Transmembrane helix</keyword>
<evidence type="ECO:0000313" key="2">
    <source>
        <dbReference type="EMBL" id="SHK17350.1"/>
    </source>
</evidence>
<proteinExistence type="predicted"/>
<protein>
    <submittedName>
        <fullName evidence="2">Uncharacterized protein</fullName>
    </submittedName>
</protein>
<feature type="transmembrane region" description="Helical" evidence="1">
    <location>
        <begin position="217"/>
        <end position="237"/>
    </location>
</feature>
<feature type="transmembrane region" description="Helical" evidence="1">
    <location>
        <begin position="51"/>
        <end position="72"/>
    </location>
</feature>
<organism evidence="2 3">
    <name type="scientific">Maribacter aquivivus</name>
    <dbReference type="NCBI Taxonomy" id="228958"/>
    <lineage>
        <taxon>Bacteria</taxon>
        <taxon>Pseudomonadati</taxon>
        <taxon>Bacteroidota</taxon>
        <taxon>Flavobacteriia</taxon>
        <taxon>Flavobacteriales</taxon>
        <taxon>Flavobacteriaceae</taxon>
        <taxon>Maribacter</taxon>
    </lineage>
</organism>
<sequence>MAFKYGKETLDIKNPFKVEGKLDLIYGTLTFLLGIILIFQIRTSASSGFKVLAWVELVLSVLFLTVGLRAIILGSIKLFRFLVGREIPLNLFTKVKDQKITAKIKKKIKEVLMKRVNPTFEEKDGFLSRLLISIYERFIFLPKGFRILLESVSSLFFSFVIFLIVYLLSVFSISLGLISVTEKDEIITIYGVIFLVKQIIVWFFYRPNKKRISSSDASVYSYGKIIVNVILAILAPISLEMYVRNGGILPNLDINTFLPIALLFLLSGALVAITVFLCIKRLDVLNPETSVSEYKEHIQVAVHPKDIFRCFEIEMANKRYKEMPNRKYVDEKPFLFLEGSENKGAFKGDTVQETQPIYVPGQVSGISKTVRFYLAIIGRALVFLSFLYLFFMVKEFYLDTSFSTVFNTFYYPILVSFFGYYLIRIAHIFYSEILFSSTLVHFFSDGTYTESKVSSGMSVYDSNRSENTVVNTSATPWILTSKIITSTLADSSTKNLEGERHILEMYKNDEFLDDLVSGFTNYLKDRKHIVGFSTQGDIEKSMDFHKLNEMTRGTMNTDNKIAEQSRDKLEE</sequence>
<name>A0A1M6QB40_9FLAO</name>
<gene>
    <name evidence="2" type="ORF">SAMN04488007_2256</name>
</gene>